<feature type="compositionally biased region" description="Pro residues" evidence="1">
    <location>
        <begin position="284"/>
        <end position="302"/>
    </location>
</feature>
<feature type="compositionally biased region" description="Low complexity" evidence="1">
    <location>
        <begin position="112"/>
        <end position="124"/>
    </location>
</feature>
<protein>
    <submittedName>
        <fullName evidence="3">Uncharacterized protein</fullName>
    </submittedName>
</protein>
<feature type="region of interest" description="Disordered" evidence="1">
    <location>
        <begin position="54"/>
        <end position="207"/>
    </location>
</feature>
<evidence type="ECO:0000256" key="1">
    <source>
        <dbReference type="SAM" id="MobiDB-lite"/>
    </source>
</evidence>
<evidence type="ECO:0000313" key="3">
    <source>
        <dbReference type="EMBL" id="KAJ7223435.1"/>
    </source>
</evidence>
<feature type="transmembrane region" description="Helical" evidence="2">
    <location>
        <begin position="12"/>
        <end position="30"/>
    </location>
</feature>
<feature type="compositionally biased region" description="Low complexity" evidence="1">
    <location>
        <begin position="184"/>
        <end position="203"/>
    </location>
</feature>
<dbReference type="AlphaFoldDB" id="A0AAD6YM75"/>
<comment type="caution">
    <text evidence="3">The sequence shown here is derived from an EMBL/GenBank/DDBJ whole genome shotgun (WGS) entry which is preliminary data.</text>
</comment>
<reference evidence="3" key="1">
    <citation type="submission" date="2023-03" db="EMBL/GenBank/DDBJ databases">
        <title>Massive genome expansion in bonnet fungi (Mycena s.s.) driven by repeated elements and novel gene families across ecological guilds.</title>
        <authorList>
            <consortium name="Lawrence Berkeley National Laboratory"/>
            <person name="Harder C.B."/>
            <person name="Miyauchi S."/>
            <person name="Viragh M."/>
            <person name="Kuo A."/>
            <person name="Thoen E."/>
            <person name="Andreopoulos B."/>
            <person name="Lu D."/>
            <person name="Skrede I."/>
            <person name="Drula E."/>
            <person name="Henrissat B."/>
            <person name="Morin E."/>
            <person name="Kohler A."/>
            <person name="Barry K."/>
            <person name="LaButti K."/>
            <person name="Morin E."/>
            <person name="Salamov A."/>
            <person name="Lipzen A."/>
            <person name="Mereny Z."/>
            <person name="Hegedus B."/>
            <person name="Baldrian P."/>
            <person name="Stursova M."/>
            <person name="Weitz H."/>
            <person name="Taylor A."/>
            <person name="Grigoriev I.V."/>
            <person name="Nagy L.G."/>
            <person name="Martin F."/>
            <person name="Kauserud H."/>
        </authorList>
    </citation>
    <scope>NUCLEOTIDE SEQUENCE</scope>
    <source>
        <strain evidence="3">9144</strain>
    </source>
</reference>
<name>A0AAD6YM75_9AGAR</name>
<feature type="compositionally biased region" description="Polar residues" evidence="1">
    <location>
        <begin position="170"/>
        <end position="182"/>
    </location>
</feature>
<gene>
    <name evidence="3" type="ORF">GGX14DRAFT_387753</name>
</gene>
<evidence type="ECO:0000313" key="4">
    <source>
        <dbReference type="Proteomes" id="UP001219525"/>
    </source>
</evidence>
<keyword evidence="2" id="KW-0812">Transmembrane</keyword>
<feature type="compositionally biased region" description="Low complexity" evidence="1">
    <location>
        <begin position="323"/>
        <end position="340"/>
    </location>
</feature>
<dbReference type="EMBL" id="JARJCW010000006">
    <property type="protein sequence ID" value="KAJ7223435.1"/>
    <property type="molecule type" value="Genomic_DNA"/>
</dbReference>
<evidence type="ECO:0000256" key="2">
    <source>
        <dbReference type="SAM" id="Phobius"/>
    </source>
</evidence>
<accession>A0AAD6YM75</accession>
<keyword evidence="2" id="KW-1133">Transmembrane helix</keyword>
<keyword evidence="4" id="KW-1185">Reference proteome</keyword>
<proteinExistence type="predicted"/>
<organism evidence="3 4">
    <name type="scientific">Mycena pura</name>
    <dbReference type="NCBI Taxonomy" id="153505"/>
    <lineage>
        <taxon>Eukaryota</taxon>
        <taxon>Fungi</taxon>
        <taxon>Dikarya</taxon>
        <taxon>Basidiomycota</taxon>
        <taxon>Agaricomycotina</taxon>
        <taxon>Agaricomycetes</taxon>
        <taxon>Agaricomycetidae</taxon>
        <taxon>Agaricales</taxon>
        <taxon>Marasmiineae</taxon>
        <taxon>Mycenaceae</taxon>
        <taxon>Mycena</taxon>
    </lineage>
</organism>
<keyword evidence="2" id="KW-0472">Membrane</keyword>
<dbReference type="Proteomes" id="UP001219525">
    <property type="component" value="Unassembled WGS sequence"/>
</dbReference>
<sequence>MPHRTAKHNHRWGSLVFLAHVVLFLSTYFVDYANSTCKKTFPTFMSRRRALAPQLMPHDSSEHDEDDPPAPASPSDVSGTEPDQNSDDDYVPTGPTITITHPSRPRRPREPSAPTTPTAPNATPKSKRRRRAEKGKGKAVESPRLTDFAPAAIGSLVDDTSAPQDEPMGSPSSRPHTASNFPQAPALPHAPAPSSSHVPSDASNAPASAHLARAYPSTSVLSPISSFLRPPPASNSPLLPPVTLAPPPRIVLSNTGTSRVSPLFPLASTFASLAPPTISSQPSPLNPPAPTFAGPSAPPAPNPSGQVPLAFPPPTTTSTSGHAPPATAQPPTAYVPPTALPSAPAPPPVAVLLPTQALLAPPLPAVATGSSAPPFVVMTNEGLEKIISALAQPQPGRVPLSGASDSFKDRALPPTSFVQLDPQSTTFPRTLVNIMEAGCRRYFPLTLLNYRACADPSKAAKAGDRIVSLSAAGGIESRETDLDDARENEISPFDFFEGSILFPDLIRKHFRESPTVVGGPVAAAFADTFEKHYEHIRKRVDLKELFDVYVAYDVEIRKRWTAREEFNPAFFQEGIFTRLLMKSARDNS</sequence>
<feature type="region of interest" description="Disordered" evidence="1">
    <location>
        <begin position="275"/>
        <end position="340"/>
    </location>
</feature>